<dbReference type="RefSeq" id="WP_208244520.1">
    <property type="nucleotide sequence ID" value="NZ_JAGEPF010000016.1"/>
</dbReference>
<organism evidence="2 3">
    <name type="scientific">Actinomadura violacea</name>
    <dbReference type="NCBI Taxonomy" id="2819934"/>
    <lineage>
        <taxon>Bacteria</taxon>
        <taxon>Bacillati</taxon>
        <taxon>Actinomycetota</taxon>
        <taxon>Actinomycetes</taxon>
        <taxon>Streptosporangiales</taxon>
        <taxon>Thermomonosporaceae</taxon>
        <taxon>Actinomadura</taxon>
    </lineage>
</organism>
<feature type="compositionally biased region" description="Gly residues" evidence="1">
    <location>
        <begin position="93"/>
        <end position="105"/>
    </location>
</feature>
<comment type="caution">
    <text evidence="2">The sequence shown here is derived from an EMBL/GenBank/DDBJ whole genome shotgun (WGS) entry which is preliminary data.</text>
</comment>
<accession>A0ABS3RWM3</accession>
<dbReference type="Proteomes" id="UP000680206">
    <property type="component" value="Unassembled WGS sequence"/>
</dbReference>
<dbReference type="EMBL" id="JAGEPF010000016">
    <property type="protein sequence ID" value="MBO2461159.1"/>
    <property type="molecule type" value="Genomic_DNA"/>
</dbReference>
<evidence type="ECO:0000313" key="2">
    <source>
        <dbReference type="EMBL" id="MBO2461159.1"/>
    </source>
</evidence>
<evidence type="ECO:0000313" key="3">
    <source>
        <dbReference type="Proteomes" id="UP000680206"/>
    </source>
</evidence>
<sequence>MELDGIIVLQDPAELPADRDAIPDEALINVDVWAALQGVKKTTVEANRSRHNARRGTPQAKAGDMPEESTTLGRVPFWRMAAYRAWETNRPGKGAGAGRPAGTGGAYSPRAPRTLQLPGDCPHCGQTVRRKDLPEGANVRSRRSLELPSLCPHCSREIRGEDLLAVQEAK</sequence>
<feature type="region of interest" description="Disordered" evidence="1">
    <location>
        <begin position="88"/>
        <end position="113"/>
    </location>
</feature>
<reference evidence="2 3" key="1">
    <citation type="submission" date="2021-03" db="EMBL/GenBank/DDBJ databases">
        <title>Actinomadura violae sp. nov., isolated from lichen in Thailand.</title>
        <authorList>
            <person name="Kanchanasin P."/>
            <person name="Saeng-In P."/>
            <person name="Phongsopitanun W."/>
            <person name="Yuki M."/>
            <person name="Kudo T."/>
            <person name="Ohkuma M."/>
            <person name="Tanasupawat S."/>
        </authorList>
    </citation>
    <scope>NUCLEOTIDE SEQUENCE [LARGE SCALE GENOMIC DNA]</scope>
    <source>
        <strain evidence="2 3">LCR2-06</strain>
    </source>
</reference>
<name>A0ABS3RWM3_9ACTN</name>
<feature type="region of interest" description="Disordered" evidence="1">
    <location>
        <begin position="44"/>
        <end position="71"/>
    </location>
</feature>
<evidence type="ECO:0000256" key="1">
    <source>
        <dbReference type="SAM" id="MobiDB-lite"/>
    </source>
</evidence>
<protein>
    <submittedName>
        <fullName evidence="2">Uncharacterized protein</fullName>
    </submittedName>
</protein>
<proteinExistence type="predicted"/>
<gene>
    <name evidence="2" type="ORF">J4709_26600</name>
</gene>
<keyword evidence="3" id="KW-1185">Reference proteome</keyword>